<feature type="transmembrane region" description="Helical" evidence="1">
    <location>
        <begin position="35"/>
        <end position="53"/>
    </location>
</feature>
<gene>
    <name evidence="2" type="ORF">RU96_GL001963</name>
</gene>
<organism evidence="2 3">
    <name type="scientific">Enterococcus canintestini</name>
    <dbReference type="NCBI Taxonomy" id="317010"/>
    <lineage>
        <taxon>Bacteria</taxon>
        <taxon>Bacillati</taxon>
        <taxon>Bacillota</taxon>
        <taxon>Bacilli</taxon>
        <taxon>Lactobacillales</taxon>
        <taxon>Enterococcaceae</taxon>
        <taxon>Enterococcus</taxon>
    </lineage>
</organism>
<keyword evidence="1" id="KW-0812">Transmembrane</keyword>
<evidence type="ECO:0000313" key="3">
    <source>
        <dbReference type="Proteomes" id="UP000182835"/>
    </source>
</evidence>
<proteinExistence type="predicted"/>
<evidence type="ECO:0000313" key="2">
    <source>
        <dbReference type="EMBL" id="OJG13699.1"/>
    </source>
</evidence>
<reference evidence="2 3" key="1">
    <citation type="submission" date="2014-12" db="EMBL/GenBank/DDBJ databases">
        <title>Draft genome sequences of 29 type strains of Enterococci.</title>
        <authorList>
            <person name="Zhong Z."/>
            <person name="Sun Z."/>
            <person name="Liu W."/>
            <person name="Zhang W."/>
            <person name="Zhang H."/>
        </authorList>
    </citation>
    <scope>NUCLEOTIDE SEQUENCE [LARGE SCALE GENOMIC DNA]</scope>
    <source>
        <strain evidence="2 3">DSM 21207</strain>
    </source>
</reference>
<dbReference type="EMBL" id="JXKG01000040">
    <property type="protein sequence ID" value="OJG13699.1"/>
    <property type="molecule type" value="Genomic_DNA"/>
</dbReference>
<keyword evidence="1" id="KW-0472">Membrane</keyword>
<comment type="caution">
    <text evidence="2">The sequence shown here is derived from an EMBL/GenBank/DDBJ whole genome shotgun (WGS) entry which is preliminary data.</text>
</comment>
<dbReference type="STRING" id="317010.RU96_GL001963"/>
<keyword evidence="1" id="KW-1133">Transmembrane helix</keyword>
<feature type="transmembrane region" description="Helical" evidence="1">
    <location>
        <begin position="6"/>
        <end position="23"/>
    </location>
</feature>
<protein>
    <submittedName>
        <fullName evidence="2">Uncharacterized protein</fullName>
    </submittedName>
</protein>
<dbReference type="AlphaFoldDB" id="A0A1L8R1P5"/>
<dbReference type="Proteomes" id="UP000182835">
    <property type="component" value="Unassembled WGS sequence"/>
</dbReference>
<evidence type="ECO:0000256" key="1">
    <source>
        <dbReference type="SAM" id="Phobius"/>
    </source>
</evidence>
<name>A0A1L8R1P5_9ENTE</name>
<accession>A0A1L8R1P5</accession>
<sequence>MALLFPLFYSTFGAGLLRSFFFGRLRRLVKKGIRLLLSGVILVVGWLLFRYFWF</sequence>